<dbReference type="InterPro" id="IPR003599">
    <property type="entry name" value="Ig_sub"/>
</dbReference>
<feature type="signal peptide" evidence="4">
    <location>
        <begin position="1"/>
        <end position="19"/>
    </location>
</feature>
<dbReference type="SMART" id="SM00406">
    <property type="entry name" value="IGv"/>
    <property type="match status" value="1"/>
</dbReference>
<dbReference type="SMART" id="SM00409">
    <property type="entry name" value="IG"/>
    <property type="match status" value="1"/>
</dbReference>
<dbReference type="PROSITE" id="PS50835">
    <property type="entry name" value="IG_LIKE"/>
    <property type="match status" value="1"/>
</dbReference>
<feature type="chain" id="PRO_5045137046" description="Ig-like domain-containing protein" evidence="4">
    <location>
        <begin position="20"/>
        <end position="141"/>
    </location>
</feature>
<feature type="domain" description="Ig-like" evidence="5">
    <location>
        <begin position="34"/>
        <end position="128"/>
    </location>
</feature>
<organism evidence="6 7">
    <name type="scientific">Ataeniobius toweri</name>
    <dbReference type="NCBI Taxonomy" id="208326"/>
    <lineage>
        <taxon>Eukaryota</taxon>
        <taxon>Metazoa</taxon>
        <taxon>Chordata</taxon>
        <taxon>Craniata</taxon>
        <taxon>Vertebrata</taxon>
        <taxon>Euteleostomi</taxon>
        <taxon>Actinopterygii</taxon>
        <taxon>Neopterygii</taxon>
        <taxon>Teleostei</taxon>
        <taxon>Neoteleostei</taxon>
        <taxon>Acanthomorphata</taxon>
        <taxon>Ovalentaria</taxon>
        <taxon>Atherinomorphae</taxon>
        <taxon>Cyprinodontiformes</taxon>
        <taxon>Goodeidae</taxon>
        <taxon>Ataeniobius</taxon>
    </lineage>
</organism>
<proteinExistence type="predicted"/>
<evidence type="ECO:0000313" key="6">
    <source>
        <dbReference type="EMBL" id="MED6248132.1"/>
    </source>
</evidence>
<dbReference type="SUPFAM" id="SSF48726">
    <property type="entry name" value="Immunoglobulin"/>
    <property type="match status" value="1"/>
</dbReference>
<dbReference type="InterPro" id="IPR013783">
    <property type="entry name" value="Ig-like_fold"/>
</dbReference>
<comment type="caution">
    <text evidence="6">The sequence shown here is derived from an EMBL/GenBank/DDBJ whole genome shotgun (WGS) entry which is preliminary data.</text>
</comment>
<evidence type="ECO:0000259" key="5">
    <source>
        <dbReference type="PROSITE" id="PS50835"/>
    </source>
</evidence>
<keyword evidence="1" id="KW-0391">Immunity</keyword>
<keyword evidence="2" id="KW-1064">Adaptive immunity</keyword>
<accession>A0ABU7BC04</accession>
<evidence type="ECO:0000256" key="3">
    <source>
        <dbReference type="ARBA" id="ARBA00043265"/>
    </source>
</evidence>
<evidence type="ECO:0000256" key="2">
    <source>
        <dbReference type="ARBA" id="ARBA00023130"/>
    </source>
</evidence>
<sequence length="141" mass="16042">MKSMIWILAFVVFVHGVWCEIKMDQSSSVVKKPGETVKMSCIISGFSMTSYYIQWIRQKTGKAMEWIGEMNAGSNSPSYASSFQSRFLMTEDVPSSTQYLEIRSLRAEDFAVYFCARRHTVTENRGLALQKPPKTNICVDS</sequence>
<dbReference type="Proteomes" id="UP001345963">
    <property type="component" value="Unassembled WGS sequence"/>
</dbReference>
<evidence type="ECO:0000256" key="4">
    <source>
        <dbReference type="SAM" id="SignalP"/>
    </source>
</evidence>
<dbReference type="InterPro" id="IPR036179">
    <property type="entry name" value="Ig-like_dom_sf"/>
</dbReference>
<dbReference type="Pfam" id="PF07686">
    <property type="entry name" value="V-set"/>
    <property type="match status" value="1"/>
</dbReference>
<dbReference type="InterPro" id="IPR013106">
    <property type="entry name" value="Ig_V-set"/>
</dbReference>
<keyword evidence="4" id="KW-0732">Signal</keyword>
<protein>
    <recommendedName>
        <fullName evidence="5">Ig-like domain-containing protein</fullName>
    </recommendedName>
</protein>
<gene>
    <name evidence="6" type="ORF">ATANTOWER_027317</name>
</gene>
<evidence type="ECO:0000313" key="7">
    <source>
        <dbReference type="Proteomes" id="UP001345963"/>
    </source>
</evidence>
<name>A0ABU7BC04_9TELE</name>
<dbReference type="PANTHER" id="PTHR23266">
    <property type="entry name" value="IMMUNOGLOBULIN HEAVY CHAIN"/>
    <property type="match status" value="1"/>
</dbReference>
<evidence type="ECO:0000256" key="1">
    <source>
        <dbReference type="ARBA" id="ARBA00022859"/>
    </source>
</evidence>
<keyword evidence="7" id="KW-1185">Reference proteome</keyword>
<reference evidence="6 7" key="1">
    <citation type="submission" date="2021-07" db="EMBL/GenBank/DDBJ databases">
        <authorList>
            <person name="Palmer J.M."/>
        </authorList>
    </citation>
    <scope>NUCLEOTIDE SEQUENCE [LARGE SCALE GENOMIC DNA]</scope>
    <source>
        <strain evidence="6 7">AT_MEX2019</strain>
        <tissue evidence="6">Muscle</tissue>
    </source>
</reference>
<keyword evidence="3" id="KW-1280">Immunoglobulin</keyword>
<dbReference type="EMBL" id="JAHUTI010049838">
    <property type="protein sequence ID" value="MED6248132.1"/>
    <property type="molecule type" value="Genomic_DNA"/>
</dbReference>
<dbReference type="InterPro" id="IPR007110">
    <property type="entry name" value="Ig-like_dom"/>
</dbReference>
<dbReference type="InterPro" id="IPR050199">
    <property type="entry name" value="IgHV"/>
</dbReference>
<dbReference type="Gene3D" id="2.60.40.10">
    <property type="entry name" value="Immunoglobulins"/>
    <property type="match status" value="1"/>
</dbReference>